<evidence type="ECO:0000313" key="1">
    <source>
        <dbReference type="EMBL" id="CAD8212074.1"/>
    </source>
</evidence>
<dbReference type="AlphaFoldDB" id="A0A8S1YLW8"/>
<reference evidence="1" key="1">
    <citation type="submission" date="2021-01" db="EMBL/GenBank/DDBJ databases">
        <authorList>
            <consortium name="Genoscope - CEA"/>
            <person name="William W."/>
        </authorList>
    </citation>
    <scope>NUCLEOTIDE SEQUENCE</scope>
</reference>
<proteinExistence type="predicted"/>
<dbReference type="EMBL" id="CAJJDP010000158">
    <property type="protein sequence ID" value="CAD8212078.1"/>
    <property type="molecule type" value="Genomic_DNA"/>
</dbReference>
<sequence>MSLRLEMALKCFDFDHIFPYKQAYKSMISLHYMTKLQH</sequence>
<name>A0A8S1YLW8_PAROT</name>
<protein>
    <submittedName>
        <fullName evidence="1">Uncharacterized protein</fullName>
    </submittedName>
</protein>
<keyword evidence="3" id="KW-1185">Reference proteome</keyword>
<accession>A0A8S1YLW8</accession>
<dbReference type="EMBL" id="CAJJDP010000158">
    <property type="protein sequence ID" value="CAD8212074.1"/>
    <property type="molecule type" value="Genomic_DNA"/>
</dbReference>
<evidence type="ECO:0000313" key="2">
    <source>
        <dbReference type="EMBL" id="CAD8212078.1"/>
    </source>
</evidence>
<evidence type="ECO:0000313" key="3">
    <source>
        <dbReference type="Proteomes" id="UP000683925"/>
    </source>
</evidence>
<comment type="caution">
    <text evidence="1">The sequence shown here is derived from an EMBL/GenBank/DDBJ whole genome shotgun (WGS) entry which is preliminary data.</text>
</comment>
<dbReference type="Proteomes" id="UP000683925">
    <property type="component" value="Unassembled WGS sequence"/>
</dbReference>
<gene>
    <name evidence="1" type="ORF">POCTA_138.1.T1560102</name>
    <name evidence="2" type="ORF">POCTA_138.1.T1560104</name>
</gene>
<organism evidence="1 3">
    <name type="scientific">Paramecium octaurelia</name>
    <dbReference type="NCBI Taxonomy" id="43137"/>
    <lineage>
        <taxon>Eukaryota</taxon>
        <taxon>Sar</taxon>
        <taxon>Alveolata</taxon>
        <taxon>Ciliophora</taxon>
        <taxon>Intramacronucleata</taxon>
        <taxon>Oligohymenophorea</taxon>
        <taxon>Peniculida</taxon>
        <taxon>Parameciidae</taxon>
        <taxon>Paramecium</taxon>
    </lineage>
</organism>